<evidence type="ECO:0000313" key="3">
    <source>
        <dbReference type="Proteomes" id="UP000688947"/>
    </source>
</evidence>
<dbReference type="Proteomes" id="UP000688947">
    <property type="component" value="Unassembled WGS sequence"/>
</dbReference>
<evidence type="ECO:0000313" key="2">
    <source>
        <dbReference type="EMBL" id="KAG6946904.1"/>
    </source>
</evidence>
<protein>
    <submittedName>
        <fullName evidence="2">Uncharacterized protein</fullName>
    </submittedName>
</protein>
<evidence type="ECO:0000256" key="1">
    <source>
        <dbReference type="SAM" id="MobiDB-lite"/>
    </source>
</evidence>
<feature type="compositionally biased region" description="Polar residues" evidence="1">
    <location>
        <begin position="1"/>
        <end position="29"/>
    </location>
</feature>
<feature type="region of interest" description="Disordered" evidence="1">
    <location>
        <begin position="1"/>
        <end position="39"/>
    </location>
</feature>
<feature type="non-terminal residue" evidence="2">
    <location>
        <position position="179"/>
    </location>
</feature>
<name>A0A8T1TQZ5_9STRA</name>
<comment type="caution">
    <text evidence="2">The sequence shown here is derived from an EMBL/GenBank/DDBJ whole genome shotgun (WGS) entry which is preliminary data.</text>
</comment>
<dbReference type="EMBL" id="JAENGZ010001656">
    <property type="protein sequence ID" value="KAG6946904.1"/>
    <property type="molecule type" value="Genomic_DNA"/>
</dbReference>
<proteinExistence type="predicted"/>
<sequence>CRSPPRTSAPSFSLRKTTGDTSALRAQNDTPAPTATPTYPIISSATIEADAQEATKRHNALQLRVVDPQTRDGFRWIDLSSISEGTVVRYLVMVAAKPEARLACALPDKLGLTTTSLSSDAYFSGLDCTSREFGLLAFCPLDTEEDLSGQSLFDLIADTLMRYSKPWDAVGVMVGATVL</sequence>
<dbReference type="AlphaFoldDB" id="A0A8T1TQZ5"/>
<feature type="compositionally biased region" description="Low complexity" evidence="1">
    <location>
        <begin position="30"/>
        <end position="39"/>
    </location>
</feature>
<gene>
    <name evidence="2" type="ORF">JG687_00016457</name>
</gene>
<dbReference type="VEuPathDB" id="FungiDB:PC110_g16714"/>
<accession>A0A8T1TQZ5</accession>
<reference evidence="2" key="1">
    <citation type="submission" date="2021-01" db="EMBL/GenBank/DDBJ databases">
        <title>Phytophthora aleatoria, a newly-described species from Pinus radiata is distinct from Phytophthora cactorum isolates based on comparative genomics.</title>
        <authorList>
            <person name="Mcdougal R."/>
            <person name="Panda P."/>
            <person name="Williams N."/>
            <person name="Studholme D.J."/>
        </authorList>
    </citation>
    <scope>NUCLEOTIDE SEQUENCE</scope>
    <source>
        <strain evidence="2">NZFS 3830</strain>
    </source>
</reference>
<organism evidence="2 3">
    <name type="scientific">Phytophthora cactorum</name>
    <dbReference type="NCBI Taxonomy" id="29920"/>
    <lineage>
        <taxon>Eukaryota</taxon>
        <taxon>Sar</taxon>
        <taxon>Stramenopiles</taxon>
        <taxon>Oomycota</taxon>
        <taxon>Peronosporomycetes</taxon>
        <taxon>Peronosporales</taxon>
        <taxon>Peronosporaceae</taxon>
        <taxon>Phytophthora</taxon>
    </lineage>
</organism>